<protein>
    <submittedName>
        <fullName evidence="2">Uncharacterized protein</fullName>
    </submittedName>
</protein>
<name>A0A9N9LTU1_9HELO</name>
<dbReference type="OrthoDB" id="3541874at2759"/>
<reference evidence="2" key="1">
    <citation type="submission" date="2021-07" db="EMBL/GenBank/DDBJ databases">
        <authorList>
            <person name="Durling M."/>
        </authorList>
    </citation>
    <scope>NUCLEOTIDE SEQUENCE</scope>
</reference>
<dbReference type="EMBL" id="CAJVRM010000400">
    <property type="protein sequence ID" value="CAG8980618.1"/>
    <property type="molecule type" value="Genomic_DNA"/>
</dbReference>
<feature type="compositionally biased region" description="Polar residues" evidence="1">
    <location>
        <begin position="152"/>
        <end position="161"/>
    </location>
</feature>
<feature type="compositionally biased region" description="Basic and acidic residues" evidence="1">
    <location>
        <begin position="137"/>
        <end position="150"/>
    </location>
</feature>
<dbReference type="AlphaFoldDB" id="A0A9N9LTU1"/>
<feature type="compositionally biased region" description="Acidic residues" evidence="1">
    <location>
        <begin position="319"/>
        <end position="329"/>
    </location>
</feature>
<organism evidence="2 3">
    <name type="scientific">Hymenoscyphus albidus</name>
    <dbReference type="NCBI Taxonomy" id="595503"/>
    <lineage>
        <taxon>Eukaryota</taxon>
        <taxon>Fungi</taxon>
        <taxon>Dikarya</taxon>
        <taxon>Ascomycota</taxon>
        <taxon>Pezizomycotina</taxon>
        <taxon>Leotiomycetes</taxon>
        <taxon>Helotiales</taxon>
        <taxon>Helotiaceae</taxon>
        <taxon>Hymenoscyphus</taxon>
    </lineage>
</organism>
<evidence type="ECO:0000256" key="1">
    <source>
        <dbReference type="SAM" id="MobiDB-lite"/>
    </source>
</evidence>
<keyword evidence="3" id="KW-1185">Reference proteome</keyword>
<gene>
    <name evidence="2" type="ORF">HYALB_00013160</name>
</gene>
<feature type="region of interest" description="Disordered" evidence="1">
    <location>
        <begin position="23"/>
        <end position="46"/>
    </location>
</feature>
<evidence type="ECO:0000313" key="3">
    <source>
        <dbReference type="Proteomes" id="UP000701801"/>
    </source>
</evidence>
<accession>A0A9N9LTU1</accession>
<evidence type="ECO:0000313" key="2">
    <source>
        <dbReference type="EMBL" id="CAG8980618.1"/>
    </source>
</evidence>
<dbReference type="Proteomes" id="UP000701801">
    <property type="component" value="Unassembled WGS sequence"/>
</dbReference>
<comment type="caution">
    <text evidence="2">The sequence shown here is derived from an EMBL/GenBank/DDBJ whole genome shotgun (WGS) entry which is preliminary data.</text>
</comment>
<feature type="region of interest" description="Disordered" evidence="1">
    <location>
        <begin position="137"/>
        <end position="196"/>
    </location>
</feature>
<feature type="region of interest" description="Disordered" evidence="1">
    <location>
        <begin position="261"/>
        <end position="329"/>
    </location>
</feature>
<feature type="compositionally biased region" description="Acidic residues" evidence="1">
    <location>
        <begin position="23"/>
        <end position="39"/>
    </location>
</feature>
<sequence length="329" mass="37033">MADAMDTDMDLQVGMQVEQDMELDGDDEMDSDEEIEASEVEVSGAVEKGKEKEYPFSLAPAIYMPFTGFDDSDGECPPSDVECPREPQIGNPIYINSLTKIIKNVIAQQNIVRNNMLYLTKQRVDQLYEKSRKDMKALVTHDEEKERETVPPESSRSRNPQNLPPEDPGAETGENHKPRPETVPWRYGDPELDDSQLSPREIIRKHLYSEISNLMDRCATELEHYDEHCAEILNKHRVELEKMGGNMDNILKELGLLKSPVSPAGSTMTSDRRGSESTTFSPSATSPPMWRTSTTMSPRREGNVGNAHGVARTERGSEGDEEQETVVMR</sequence>
<feature type="compositionally biased region" description="Low complexity" evidence="1">
    <location>
        <begin position="276"/>
        <end position="288"/>
    </location>
</feature>
<proteinExistence type="predicted"/>